<feature type="transmembrane region" description="Helical" evidence="1">
    <location>
        <begin position="30"/>
        <end position="51"/>
    </location>
</feature>
<evidence type="ECO:0000313" key="3">
    <source>
        <dbReference type="Proteomes" id="UP000593568"/>
    </source>
</evidence>
<comment type="caution">
    <text evidence="2">The sequence shown here is derived from an EMBL/GenBank/DDBJ whole genome shotgun (WGS) entry which is preliminary data.</text>
</comment>
<keyword evidence="3" id="KW-1185">Reference proteome</keyword>
<name>A0A7J9F7S1_9ROSI</name>
<gene>
    <name evidence="2" type="ORF">Gotri_004697</name>
</gene>
<proteinExistence type="predicted"/>
<evidence type="ECO:0000256" key="1">
    <source>
        <dbReference type="SAM" id="Phobius"/>
    </source>
</evidence>
<reference evidence="2 3" key="1">
    <citation type="journal article" date="2019" name="Genome Biol. Evol.">
        <title>Insights into the evolution of the New World diploid cottons (Gossypium, subgenus Houzingenia) based on genome sequencing.</title>
        <authorList>
            <person name="Grover C.E."/>
            <person name="Arick M.A. 2nd"/>
            <person name="Thrash A."/>
            <person name="Conover J.L."/>
            <person name="Sanders W.S."/>
            <person name="Peterson D.G."/>
            <person name="Frelichowski J.E."/>
            <person name="Scheffler J.A."/>
            <person name="Scheffler B.E."/>
            <person name="Wendel J.F."/>
        </authorList>
    </citation>
    <scope>NUCLEOTIDE SEQUENCE [LARGE SCALE GENOMIC DNA]</scope>
    <source>
        <strain evidence="2">8</strain>
        <tissue evidence="2">Leaf</tissue>
    </source>
</reference>
<dbReference type="Proteomes" id="UP000593568">
    <property type="component" value="Unassembled WGS sequence"/>
</dbReference>
<accession>A0A7J9F7S1</accession>
<organism evidence="2 3">
    <name type="scientific">Gossypium trilobum</name>
    <dbReference type="NCBI Taxonomy" id="34281"/>
    <lineage>
        <taxon>Eukaryota</taxon>
        <taxon>Viridiplantae</taxon>
        <taxon>Streptophyta</taxon>
        <taxon>Embryophyta</taxon>
        <taxon>Tracheophyta</taxon>
        <taxon>Spermatophyta</taxon>
        <taxon>Magnoliopsida</taxon>
        <taxon>eudicotyledons</taxon>
        <taxon>Gunneridae</taxon>
        <taxon>Pentapetalae</taxon>
        <taxon>rosids</taxon>
        <taxon>malvids</taxon>
        <taxon>Malvales</taxon>
        <taxon>Malvaceae</taxon>
        <taxon>Malvoideae</taxon>
        <taxon>Gossypium</taxon>
    </lineage>
</organism>
<evidence type="ECO:0000313" key="2">
    <source>
        <dbReference type="EMBL" id="MBA0780615.1"/>
    </source>
</evidence>
<dbReference type="AlphaFoldDB" id="A0A7J9F7S1"/>
<feature type="non-terminal residue" evidence="2">
    <location>
        <position position="69"/>
    </location>
</feature>
<dbReference type="EMBL" id="JABEZW010000011">
    <property type="protein sequence ID" value="MBA0780615.1"/>
    <property type="molecule type" value="Genomic_DNA"/>
</dbReference>
<keyword evidence="1" id="KW-0812">Transmembrane</keyword>
<keyword evidence="1" id="KW-1133">Transmembrane helix</keyword>
<sequence>MARKQLVGFGGSGPGEEAGGGFIIHTSTGLLLLCMVIFSLSLISMVIFACGDDNSGKPRRRSGAGAGAG</sequence>
<protein>
    <submittedName>
        <fullName evidence="2">Uncharacterized protein</fullName>
    </submittedName>
</protein>
<keyword evidence="1" id="KW-0472">Membrane</keyword>